<accession>A0A2P2P4V4</accession>
<proteinExistence type="predicted"/>
<name>A0A2P2P4V4_RHIMU</name>
<dbReference type="AlphaFoldDB" id="A0A2P2P4V4"/>
<keyword evidence="1" id="KW-1133">Transmembrane helix</keyword>
<sequence>MTQGGVGHWASWIFFLFSQALIPICYRKTHGSNQMKKKITPEFYVVRSM</sequence>
<evidence type="ECO:0000256" key="1">
    <source>
        <dbReference type="SAM" id="Phobius"/>
    </source>
</evidence>
<keyword evidence="1" id="KW-0472">Membrane</keyword>
<evidence type="ECO:0000313" key="2">
    <source>
        <dbReference type="EMBL" id="MBX49785.1"/>
    </source>
</evidence>
<dbReference type="EMBL" id="GGEC01069301">
    <property type="protein sequence ID" value="MBX49785.1"/>
    <property type="molecule type" value="Transcribed_RNA"/>
</dbReference>
<organism evidence="2">
    <name type="scientific">Rhizophora mucronata</name>
    <name type="common">Asiatic mangrove</name>
    <dbReference type="NCBI Taxonomy" id="61149"/>
    <lineage>
        <taxon>Eukaryota</taxon>
        <taxon>Viridiplantae</taxon>
        <taxon>Streptophyta</taxon>
        <taxon>Embryophyta</taxon>
        <taxon>Tracheophyta</taxon>
        <taxon>Spermatophyta</taxon>
        <taxon>Magnoliopsida</taxon>
        <taxon>eudicotyledons</taxon>
        <taxon>Gunneridae</taxon>
        <taxon>Pentapetalae</taxon>
        <taxon>rosids</taxon>
        <taxon>fabids</taxon>
        <taxon>Malpighiales</taxon>
        <taxon>Rhizophoraceae</taxon>
        <taxon>Rhizophora</taxon>
    </lineage>
</organism>
<keyword evidence="1" id="KW-0812">Transmembrane</keyword>
<reference evidence="2" key="1">
    <citation type="submission" date="2018-02" db="EMBL/GenBank/DDBJ databases">
        <title>Rhizophora mucronata_Transcriptome.</title>
        <authorList>
            <person name="Meera S.P."/>
            <person name="Sreeshan A."/>
            <person name="Augustine A."/>
        </authorList>
    </citation>
    <scope>NUCLEOTIDE SEQUENCE</scope>
    <source>
        <tissue evidence="2">Leaf</tissue>
    </source>
</reference>
<protein>
    <submittedName>
        <fullName evidence="2">Uncharacterized protein</fullName>
    </submittedName>
</protein>
<feature type="transmembrane region" description="Helical" evidence="1">
    <location>
        <begin position="6"/>
        <end position="26"/>
    </location>
</feature>